<dbReference type="GO" id="GO:0008076">
    <property type="term" value="C:voltage-gated potassium channel complex"/>
    <property type="evidence" value="ECO:0007669"/>
    <property type="project" value="TreeGrafter"/>
</dbReference>
<evidence type="ECO:0000256" key="3">
    <source>
        <dbReference type="ARBA" id="ARBA00022692"/>
    </source>
</evidence>
<protein>
    <submittedName>
        <fullName evidence="8 9">Potassium voltage-gated channel subfamily E member 3-like</fullName>
    </submittedName>
</protein>
<keyword evidence="7" id="KW-1185">Reference proteome</keyword>
<keyword evidence="5 6" id="KW-0472">Membrane</keyword>
<reference evidence="8 9" key="1">
    <citation type="submission" date="2025-04" db="UniProtKB">
        <authorList>
            <consortium name="RefSeq"/>
        </authorList>
    </citation>
    <scope>IDENTIFICATION</scope>
    <source>
        <tissue evidence="8 9">Blood</tissue>
    </source>
</reference>
<dbReference type="KEGG" id="emc:129325420"/>
<accession>A0AA97KT81</accession>
<evidence type="ECO:0000313" key="10">
    <source>
        <dbReference type="RefSeq" id="XP_054829124.1"/>
    </source>
</evidence>
<comment type="similarity">
    <text evidence="2">Belongs to the potassium channel KCNE family.</text>
</comment>
<evidence type="ECO:0000256" key="1">
    <source>
        <dbReference type="ARBA" id="ARBA00004167"/>
    </source>
</evidence>
<evidence type="ECO:0000313" key="7">
    <source>
        <dbReference type="Proteomes" id="UP001190640"/>
    </source>
</evidence>
<evidence type="ECO:0000313" key="8">
    <source>
        <dbReference type="RefSeq" id="XP_054829022.1"/>
    </source>
</evidence>
<dbReference type="InterPro" id="IPR000369">
    <property type="entry name" value="K_chnl_KCNE"/>
</dbReference>
<dbReference type="Pfam" id="PF02060">
    <property type="entry name" value="ISK_Channel"/>
    <property type="match status" value="1"/>
</dbReference>
<dbReference type="PANTHER" id="PTHR15282:SF6">
    <property type="entry name" value="POTASSIUM VOLTAGE-GATED CHANNEL SUBFAMILY E MEMBER 3"/>
    <property type="match status" value="1"/>
</dbReference>
<keyword evidence="3 6" id="KW-0812">Transmembrane</keyword>
<evidence type="ECO:0000256" key="5">
    <source>
        <dbReference type="ARBA" id="ARBA00023136"/>
    </source>
</evidence>
<dbReference type="GO" id="GO:1902282">
    <property type="term" value="F:voltage-gated potassium channel activity involved in ventricular cardiac muscle cell action potential repolarization"/>
    <property type="evidence" value="ECO:0007669"/>
    <property type="project" value="TreeGrafter"/>
</dbReference>
<proteinExistence type="inferred from homology"/>
<dbReference type="RefSeq" id="XP_054829023.1">
    <property type="nucleotide sequence ID" value="XM_054973048.1"/>
</dbReference>
<dbReference type="RefSeq" id="XP_054829124.1">
    <property type="nucleotide sequence ID" value="XM_054973149.1"/>
</dbReference>
<dbReference type="GO" id="GO:0015459">
    <property type="term" value="F:potassium channel regulator activity"/>
    <property type="evidence" value="ECO:0007669"/>
    <property type="project" value="TreeGrafter"/>
</dbReference>
<organism evidence="7 9">
    <name type="scientific">Eublepharis macularius</name>
    <name type="common">Leopard gecko</name>
    <name type="synonym">Cyrtodactylus macularius</name>
    <dbReference type="NCBI Taxonomy" id="481883"/>
    <lineage>
        <taxon>Eukaryota</taxon>
        <taxon>Metazoa</taxon>
        <taxon>Chordata</taxon>
        <taxon>Craniata</taxon>
        <taxon>Vertebrata</taxon>
        <taxon>Euteleostomi</taxon>
        <taxon>Lepidosauria</taxon>
        <taxon>Squamata</taxon>
        <taxon>Bifurcata</taxon>
        <taxon>Gekkota</taxon>
        <taxon>Eublepharidae</taxon>
        <taxon>Eublepharinae</taxon>
        <taxon>Eublepharis</taxon>
    </lineage>
</organism>
<dbReference type="GO" id="GO:0044325">
    <property type="term" value="F:transmembrane transporter binding"/>
    <property type="evidence" value="ECO:0007669"/>
    <property type="project" value="TreeGrafter"/>
</dbReference>
<comment type="subcellular location">
    <subcellularLocation>
        <location evidence="1">Membrane</location>
        <topology evidence="1">Single-pass membrane protein</topology>
    </subcellularLocation>
</comment>
<evidence type="ECO:0000256" key="4">
    <source>
        <dbReference type="ARBA" id="ARBA00022989"/>
    </source>
</evidence>
<gene>
    <name evidence="8 9" type="primary">LOC129325420</name>
    <name evidence="10" type="synonym">LOC129325479</name>
</gene>
<evidence type="ECO:0000256" key="6">
    <source>
        <dbReference type="SAM" id="Phobius"/>
    </source>
</evidence>
<dbReference type="GO" id="GO:0005251">
    <property type="term" value="F:delayed rectifier potassium channel activity"/>
    <property type="evidence" value="ECO:0007669"/>
    <property type="project" value="TreeGrafter"/>
</dbReference>
<dbReference type="Proteomes" id="UP001190640">
    <property type="component" value="Chromosome 3"/>
</dbReference>
<feature type="transmembrane region" description="Helical" evidence="6">
    <location>
        <begin position="46"/>
        <end position="68"/>
    </location>
</feature>
<dbReference type="GO" id="GO:0097623">
    <property type="term" value="P:potassium ion export across plasma membrane"/>
    <property type="evidence" value="ECO:0007669"/>
    <property type="project" value="TreeGrafter"/>
</dbReference>
<name>A0AA97KT81_EUBMA</name>
<evidence type="ECO:0000313" key="9">
    <source>
        <dbReference type="RefSeq" id="XP_054829023.1"/>
    </source>
</evidence>
<evidence type="ECO:0000256" key="2">
    <source>
        <dbReference type="ARBA" id="ARBA00005688"/>
    </source>
</evidence>
<keyword evidence="4 6" id="KW-1133">Transmembrane helix</keyword>
<dbReference type="PANTHER" id="PTHR15282">
    <property type="entry name" value="POTASSIUM VOLTAGE-GATED CHANNEL SUBFAMILY E MEMBER 1, 3"/>
    <property type="match status" value="1"/>
</dbReference>
<dbReference type="RefSeq" id="XP_054829022.1">
    <property type="nucleotide sequence ID" value="XM_054973047.1"/>
</dbReference>
<sequence>MLAANLTDSWFSRLDSVVRALNQTFYHTDPCAQEPKHRNEEDESYAYMYILFVMILFAITVGSLILGYTRSRKEFDKQSDPYHVYIKNRVTMI</sequence>
<dbReference type="GO" id="GO:0086091">
    <property type="term" value="P:regulation of heart rate by cardiac conduction"/>
    <property type="evidence" value="ECO:0007669"/>
    <property type="project" value="TreeGrafter"/>
</dbReference>
<dbReference type="GO" id="GO:0060307">
    <property type="term" value="P:regulation of ventricular cardiac muscle cell membrane repolarization"/>
    <property type="evidence" value="ECO:0007669"/>
    <property type="project" value="TreeGrafter"/>
</dbReference>
<dbReference type="AlphaFoldDB" id="A0AA97KT81"/>
<dbReference type="GeneID" id="129325420"/>
<dbReference type="KEGG" id="emc:129325479"/>